<dbReference type="CDD" id="cd06579">
    <property type="entry name" value="TM_PBP1_transp_AraH_like"/>
    <property type="match status" value="1"/>
</dbReference>
<dbReference type="Proteomes" id="UP000294739">
    <property type="component" value="Unassembled WGS sequence"/>
</dbReference>
<protein>
    <submittedName>
        <fullName evidence="8">ABC transporter permease</fullName>
    </submittedName>
</protein>
<organism evidence="8 9">
    <name type="scientific">Jiangella asiatica</name>
    <dbReference type="NCBI Taxonomy" id="2530372"/>
    <lineage>
        <taxon>Bacteria</taxon>
        <taxon>Bacillati</taxon>
        <taxon>Actinomycetota</taxon>
        <taxon>Actinomycetes</taxon>
        <taxon>Jiangellales</taxon>
        <taxon>Jiangellaceae</taxon>
        <taxon>Jiangella</taxon>
    </lineage>
</organism>
<keyword evidence="2" id="KW-1003">Cell membrane</keyword>
<dbReference type="PANTHER" id="PTHR32196">
    <property type="entry name" value="ABC TRANSPORTER PERMEASE PROTEIN YPHD-RELATED-RELATED"/>
    <property type="match status" value="1"/>
</dbReference>
<feature type="transmembrane region" description="Helical" evidence="7">
    <location>
        <begin position="226"/>
        <end position="245"/>
    </location>
</feature>
<dbReference type="AlphaFoldDB" id="A0A4R5D815"/>
<proteinExistence type="predicted"/>
<feature type="transmembrane region" description="Helical" evidence="7">
    <location>
        <begin position="29"/>
        <end position="50"/>
    </location>
</feature>
<evidence type="ECO:0000313" key="8">
    <source>
        <dbReference type="EMBL" id="TDE09679.1"/>
    </source>
</evidence>
<feature type="transmembrane region" description="Helical" evidence="7">
    <location>
        <begin position="57"/>
        <end position="77"/>
    </location>
</feature>
<accession>A0A4R5D815</accession>
<feature type="transmembrane region" description="Helical" evidence="7">
    <location>
        <begin position="107"/>
        <end position="130"/>
    </location>
</feature>
<feature type="region of interest" description="Disordered" evidence="6">
    <location>
        <begin position="1"/>
        <end position="22"/>
    </location>
</feature>
<evidence type="ECO:0000256" key="6">
    <source>
        <dbReference type="SAM" id="MobiDB-lite"/>
    </source>
</evidence>
<feature type="transmembrane region" description="Helical" evidence="7">
    <location>
        <begin position="308"/>
        <end position="327"/>
    </location>
</feature>
<dbReference type="InterPro" id="IPR001851">
    <property type="entry name" value="ABC_transp_permease"/>
</dbReference>
<evidence type="ECO:0000256" key="5">
    <source>
        <dbReference type="ARBA" id="ARBA00023136"/>
    </source>
</evidence>
<feature type="transmembrane region" description="Helical" evidence="7">
    <location>
        <begin position="174"/>
        <end position="195"/>
    </location>
</feature>
<evidence type="ECO:0000256" key="2">
    <source>
        <dbReference type="ARBA" id="ARBA00022475"/>
    </source>
</evidence>
<evidence type="ECO:0000256" key="1">
    <source>
        <dbReference type="ARBA" id="ARBA00004651"/>
    </source>
</evidence>
<evidence type="ECO:0000256" key="3">
    <source>
        <dbReference type="ARBA" id="ARBA00022692"/>
    </source>
</evidence>
<dbReference type="GO" id="GO:0005886">
    <property type="term" value="C:plasma membrane"/>
    <property type="evidence" value="ECO:0007669"/>
    <property type="project" value="UniProtKB-SubCell"/>
</dbReference>
<feature type="region of interest" description="Disordered" evidence="6">
    <location>
        <begin position="341"/>
        <end position="379"/>
    </location>
</feature>
<reference evidence="8 9" key="1">
    <citation type="submission" date="2019-03" db="EMBL/GenBank/DDBJ databases">
        <title>Draft genome sequences of novel Actinobacteria.</title>
        <authorList>
            <person name="Sahin N."/>
            <person name="Ay H."/>
            <person name="Saygin H."/>
        </authorList>
    </citation>
    <scope>NUCLEOTIDE SEQUENCE [LARGE SCALE GENOMIC DNA]</scope>
    <source>
        <strain evidence="8 9">5K138</strain>
    </source>
</reference>
<feature type="transmembrane region" description="Helical" evidence="7">
    <location>
        <begin position="281"/>
        <end position="301"/>
    </location>
</feature>
<keyword evidence="5 7" id="KW-0472">Membrane</keyword>
<feature type="transmembrane region" description="Helical" evidence="7">
    <location>
        <begin position="83"/>
        <end position="100"/>
    </location>
</feature>
<keyword evidence="4 7" id="KW-1133">Transmembrane helix</keyword>
<sequence length="379" mass="38730">MSKTLNTPTAPSPTARPRRRFIPRPGPQAYLLLVFLAVGVVGTLASPYFLTARNLENIAVAAAVVAVLGVAQFIVIVTRGIDLSVGSIAALSTVIAAVLLRQGVGVVATIVVALLSCALAGLVNGVMVVYARITPFVATLAMMSIARGVAFIVQVGTLIVISNQQFMQLFGGRTGALPNVVLIALVVTLAAAFAMKFSPIGRRLYALGGNPEAARLSGLPVNRDTVLAYVTSGFLAGLAGLMLAGRLSQGSSLVGQGYELDSIAAAVVGGTSLFGGTGDPISTVLGALIIGMIGNIMNLVGIQSEPQLVIRGLVILLAVFLTSGNGIQRLRQGAAGFLRRPPAGERSGLMGSGLTAANDDAPTPSDAAAQQTTPRRTGH</sequence>
<feature type="transmembrane region" description="Helical" evidence="7">
    <location>
        <begin position="136"/>
        <end position="162"/>
    </location>
</feature>
<dbReference type="OrthoDB" id="9808136at2"/>
<feature type="compositionally biased region" description="Polar residues" evidence="6">
    <location>
        <begin position="368"/>
        <end position="379"/>
    </location>
</feature>
<name>A0A4R5D815_9ACTN</name>
<dbReference type="EMBL" id="SMKZ01000017">
    <property type="protein sequence ID" value="TDE09679.1"/>
    <property type="molecule type" value="Genomic_DNA"/>
</dbReference>
<evidence type="ECO:0000256" key="4">
    <source>
        <dbReference type="ARBA" id="ARBA00022989"/>
    </source>
</evidence>
<evidence type="ECO:0000313" key="9">
    <source>
        <dbReference type="Proteomes" id="UP000294739"/>
    </source>
</evidence>
<keyword evidence="3 7" id="KW-0812">Transmembrane</keyword>
<comment type="subcellular location">
    <subcellularLocation>
        <location evidence="1">Cell membrane</location>
        <topology evidence="1">Multi-pass membrane protein</topology>
    </subcellularLocation>
</comment>
<gene>
    <name evidence="8" type="ORF">E1269_13700</name>
</gene>
<keyword evidence="9" id="KW-1185">Reference proteome</keyword>
<dbReference type="Pfam" id="PF02653">
    <property type="entry name" value="BPD_transp_2"/>
    <property type="match status" value="1"/>
</dbReference>
<dbReference type="GO" id="GO:0022857">
    <property type="term" value="F:transmembrane transporter activity"/>
    <property type="evidence" value="ECO:0007669"/>
    <property type="project" value="InterPro"/>
</dbReference>
<comment type="caution">
    <text evidence="8">The sequence shown here is derived from an EMBL/GenBank/DDBJ whole genome shotgun (WGS) entry which is preliminary data.</text>
</comment>
<dbReference type="InParanoid" id="A0A4R5D815"/>
<dbReference type="PANTHER" id="PTHR32196:SF72">
    <property type="entry name" value="RIBOSE IMPORT PERMEASE PROTEIN RBSC"/>
    <property type="match status" value="1"/>
</dbReference>
<evidence type="ECO:0000256" key="7">
    <source>
        <dbReference type="SAM" id="Phobius"/>
    </source>
</evidence>